<evidence type="ECO:0000313" key="1">
    <source>
        <dbReference type="EMBL" id="GIP15620.1"/>
    </source>
</evidence>
<gene>
    <name evidence="1" type="ORF">J40TS1_12620</name>
</gene>
<reference evidence="1" key="1">
    <citation type="submission" date="2021-03" db="EMBL/GenBank/DDBJ databases">
        <title>Antimicrobial resistance genes in bacteria isolated from Japanese honey, and their potential for conferring macrolide and lincosamide resistance in the American foulbrood pathogen Paenibacillus larvae.</title>
        <authorList>
            <person name="Okamoto M."/>
            <person name="Kumagai M."/>
            <person name="Kanamori H."/>
            <person name="Takamatsu D."/>
        </authorList>
    </citation>
    <scope>NUCLEOTIDE SEQUENCE</scope>
    <source>
        <strain evidence="1">J40TS1</strain>
    </source>
</reference>
<keyword evidence="2" id="KW-1185">Reference proteome</keyword>
<comment type="caution">
    <text evidence="1">The sequence shown here is derived from an EMBL/GenBank/DDBJ whole genome shotgun (WGS) entry which is preliminary data.</text>
</comment>
<name>A0A920CWU3_9BACL</name>
<sequence>MTTEVTKYLLTMCYHCEQAIGCETEEKCRACWADHQLLHEQLERQEQQELTTEQLLREYAL</sequence>
<dbReference type="Proteomes" id="UP000683139">
    <property type="component" value="Unassembled WGS sequence"/>
</dbReference>
<organism evidence="1 2">
    <name type="scientific">Paenibacillus montaniterrae</name>
    <dbReference type="NCBI Taxonomy" id="429341"/>
    <lineage>
        <taxon>Bacteria</taxon>
        <taxon>Bacillati</taxon>
        <taxon>Bacillota</taxon>
        <taxon>Bacilli</taxon>
        <taxon>Bacillales</taxon>
        <taxon>Paenibacillaceae</taxon>
        <taxon>Paenibacillus</taxon>
    </lineage>
</organism>
<dbReference type="EMBL" id="BOSE01000002">
    <property type="protein sequence ID" value="GIP15620.1"/>
    <property type="molecule type" value="Genomic_DNA"/>
</dbReference>
<protein>
    <submittedName>
        <fullName evidence="1">Uncharacterized protein</fullName>
    </submittedName>
</protein>
<dbReference type="AlphaFoldDB" id="A0A920CWU3"/>
<proteinExistence type="predicted"/>
<evidence type="ECO:0000313" key="2">
    <source>
        <dbReference type="Proteomes" id="UP000683139"/>
    </source>
</evidence>
<accession>A0A920CWU3</accession>